<feature type="transmembrane region" description="Helical" evidence="5">
    <location>
        <begin position="187"/>
        <end position="205"/>
    </location>
</feature>
<organism evidence="8 9">
    <name type="scientific">Hyalangium minutum</name>
    <dbReference type="NCBI Taxonomy" id="394096"/>
    <lineage>
        <taxon>Bacteria</taxon>
        <taxon>Pseudomonadati</taxon>
        <taxon>Myxococcota</taxon>
        <taxon>Myxococcia</taxon>
        <taxon>Myxococcales</taxon>
        <taxon>Cystobacterineae</taxon>
        <taxon>Archangiaceae</taxon>
        <taxon>Hyalangium</taxon>
    </lineage>
</organism>
<dbReference type="GO" id="GO:0005829">
    <property type="term" value="C:cytosol"/>
    <property type="evidence" value="ECO:0007669"/>
    <property type="project" value="TreeGrafter"/>
</dbReference>
<keyword evidence="5" id="KW-1003">Cell membrane</keyword>
<comment type="similarity">
    <text evidence="1 5">Belongs to the spermidine/spermine synthase family.</text>
</comment>
<feature type="binding site" evidence="5">
    <location>
        <position position="584"/>
    </location>
    <ligand>
        <name>S-methyl-5'-thioadenosine</name>
        <dbReference type="ChEBI" id="CHEBI:17509"/>
    </ligand>
</feature>
<evidence type="ECO:0000259" key="7">
    <source>
        <dbReference type="PROSITE" id="PS51006"/>
    </source>
</evidence>
<feature type="transmembrane region" description="Helical" evidence="5">
    <location>
        <begin position="448"/>
        <end position="469"/>
    </location>
</feature>
<dbReference type="AlphaFoldDB" id="A0A085WX96"/>
<dbReference type="InterPro" id="IPR030374">
    <property type="entry name" value="PABS"/>
</dbReference>
<protein>
    <recommendedName>
        <fullName evidence="5">Polyamine aminopropyltransferase</fullName>
    </recommendedName>
    <alternativeName>
        <fullName evidence="5">Putrescine aminopropyltransferase</fullName>
        <shortName evidence="5">PAPT</shortName>
    </alternativeName>
    <alternativeName>
        <fullName evidence="5">Spermidine synthase</fullName>
        <shortName evidence="5">SPDS</shortName>
        <shortName evidence="5">SPDSY</shortName>
        <ecNumber evidence="5">2.5.1.16</ecNumber>
    </alternativeName>
</protein>
<comment type="subcellular location">
    <subcellularLocation>
        <location evidence="5">Cell membrane</location>
        <topology evidence="5">Multi-pass membrane protein</topology>
    </subcellularLocation>
</comment>
<feature type="domain" description="PABS" evidence="7">
    <location>
        <begin position="465"/>
        <end position="716"/>
    </location>
</feature>
<dbReference type="STRING" id="394096.DB31_0571"/>
<keyword evidence="5" id="KW-0812">Transmembrane</keyword>
<keyword evidence="5" id="KW-1133">Transmembrane helix</keyword>
<evidence type="ECO:0000256" key="3">
    <source>
        <dbReference type="ARBA" id="ARBA00023066"/>
    </source>
</evidence>
<dbReference type="Gene3D" id="3.40.50.150">
    <property type="entry name" value="Vaccinia Virus protein VP39"/>
    <property type="match status" value="1"/>
</dbReference>
<dbReference type="HAMAP" id="MF_00198">
    <property type="entry name" value="Spermidine_synth"/>
    <property type="match status" value="1"/>
</dbReference>
<evidence type="ECO:0000313" key="9">
    <source>
        <dbReference type="Proteomes" id="UP000028725"/>
    </source>
</evidence>
<keyword evidence="4 5" id="KW-0620">Polyamine biosynthesis</keyword>
<comment type="function">
    <text evidence="5">Catalyzes the irreversible transfer of a propylamine group from the amino donor S-adenosylmethioninamine (decarboxy-AdoMet) to putrescine (1,4-diaminobutane) to yield spermidine.</text>
</comment>
<dbReference type="OrthoDB" id="8171135at2"/>
<feature type="transmembrane region" description="Helical" evidence="5">
    <location>
        <begin position="12"/>
        <end position="30"/>
    </location>
</feature>
<feature type="transmembrane region" description="Helical" evidence="5">
    <location>
        <begin position="389"/>
        <end position="412"/>
    </location>
</feature>
<evidence type="ECO:0000256" key="1">
    <source>
        <dbReference type="ARBA" id="ARBA00007867"/>
    </source>
</evidence>
<dbReference type="Proteomes" id="UP000028725">
    <property type="component" value="Unassembled WGS sequence"/>
</dbReference>
<evidence type="ECO:0000256" key="2">
    <source>
        <dbReference type="ARBA" id="ARBA00022679"/>
    </source>
</evidence>
<comment type="subunit">
    <text evidence="5">Homodimer or homotetramer.</text>
</comment>
<comment type="pathway">
    <text evidence="5">Amine and polyamine biosynthesis; spermidine biosynthesis; spermidine from putrescine: step 1/1.</text>
</comment>
<dbReference type="PROSITE" id="PS51006">
    <property type="entry name" value="PABS_2"/>
    <property type="match status" value="1"/>
</dbReference>
<feature type="transmembrane region" description="Helical" evidence="5">
    <location>
        <begin position="238"/>
        <end position="258"/>
    </location>
</feature>
<dbReference type="InterPro" id="IPR001045">
    <property type="entry name" value="Spermi_synthase"/>
</dbReference>
<proteinExistence type="inferred from homology"/>
<sequence length="963" mass="103026">MHGATGFPKNLVSSFLFLSGATALVYELVWSKYLANVLGNSGQAHAVVLATFMGGLALGAYVFGRTADRVKSPLAMYGLLELGVGLYALLFPSVLEVLSAAYLAVAVKVPDGVRVVPKLGLAALSLVVPTMLMGGTLPALVRHFSATLAHVRRELARLYAINSLGAALGVFLAGVSLVPALGLSLSAKLAASLNILLALGAIALARKHPPALGSQAPAEGAAAESGDELSYPHAAVRAALLGVALSGFTSMLYQVTWIRLLSLVLGASTYAFTLILTAFILGIGLGSFWLMTRKGRGDLLRLFAWLQVALVASVCVALPLYVRLPYLFRKAQFLMNRSLDSWSYYQLLTFAFCCLVLIIPTFFMGAAFPAAARVATAKVAEVGRQLGGVYLWNTLGTITGAALGGLVLMPWWGMEGNFIAGLVGNLIAAGVAFAAVPGRPAQPVKAFWPLGLGAACGVLFLLPMSGWAVTLSGIASFRVLETPPASYAAAVNTFEQNSQSLFYQDDTFATVLVGELKNGHRYLKLNGKVDASTGLDMETQIIAGHLGMLLHPRPPENVLLVGAGSGVTAGSVLAHPVKHLDMVEISPAVVEAARLFKAVNRNGVDDPRTHVHIDDAKTFMALAPRKYELIISEPSNPWVAGVSGLFSQDFFRIADQHLTEDGIFVQWIHTYESSEEIIKLVMRTLRDTFPYATTWLGPTDLILVASRKPLEFDAQKVAERLAIPEVREDLGRTDIHDVFGLLAKQVHSDEGQREFAGIGPINTDDRNLLEYAAPVAFFLQNQETRVHDERRGPDGGSRLWIHRYLQEHPPTAKQAADLYRNLDHNHAINDPLIRGAAALWHSLDPDSLEARVALAHTTLAQKDVTLAESVLAPALERGKDDPRFISAWLRVVAAKAWASRTAWTPVTGLSEAVDLGQRMVSAHPEDAELAKSLKTLCDAIPQACSTARGSAPGAPLSGAPGSP</sequence>
<dbReference type="PANTHER" id="PTHR11558:SF11">
    <property type="entry name" value="SPERMIDINE SYNTHASE"/>
    <property type="match status" value="1"/>
</dbReference>
<reference evidence="8 9" key="1">
    <citation type="submission" date="2014-04" db="EMBL/GenBank/DDBJ databases">
        <title>Genome assembly of Hyalangium minutum DSM 14724.</title>
        <authorList>
            <person name="Sharma G."/>
            <person name="Subramanian S."/>
        </authorList>
    </citation>
    <scope>NUCLEOTIDE SEQUENCE [LARGE SCALE GENOMIC DNA]</scope>
    <source>
        <strain evidence="8 9">DSM 14724</strain>
    </source>
</reference>
<dbReference type="GO" id="GO:0005886">
    <property type="term" value="C:plasma membrane"/>
    <property type="evidence" value="ECO:0007669"/>
    <property type="project" value="UniProtKB-SubCell"/>
</dbReference>
<dbReference type="PATRIC" id="fig|394096.3.peg.565"/>
<comment type="caution">
    <text evidence="8">The sequence shown here is derived from an EMBL/GenBank/DDBJ whole genome shotgun (WGS) entry which is preliminary data.</text>
</comment>
<feature type="transmembrane region" description="Helical" evidence="5">
    <location>
        <begin position="270"/>
        <end position="290"/>
    </location>
</feature>
<keyword evidence="3 5" id="KW-0745">Spermidine biosynthesis</keyword>
<dbReference type="EC" id="2.5.1.16" evidence="5"/>
<keyword evidence="9" id="KW-1185">Reference proteome</keyword>
<dbReference type="UniPathway" id="UPA00248">
    <property type="reaction ID" value="UER00314"/>
</dbReference>
<comment type="caution">
    <text evidence="5">Lacks the conserved Asp active site.</text>
</comment>
<feature type="transmembrane region" description="Helical" evidence="5">
    <location>
        <begin position="342"/>
        <end position="368"/>
    </location>
</feature>
<dbReference type="GO" id="GO:0004766">
    <property type="term" value="F:spermidine synthase activity"/>
    <property type="evidence" value="ECO:0007669"/>
    <property type="project" value="UniProtKB-UniRule"/>
</dbReference>
<keyword evidence="5" id="KW-0472">Membrane</keyword>
<dbReference type="PANTHER" id="PTHR11558">
    <property type="entry name" value="SPERMIDINE/SPERMINE SYNTHASE"/>
    <property type="match status" value="1"/>
</dbReference>
<name>A0A085WX96_9BACT</name>
<gene>
    <name evidence="5" type="primary">speE</name>
    <name evidence="8" type="ORF">DB31_0571</name>
</gene>
<evidence type="ECO:0000313" key="8">
    <source>
        <dbReference type="EMBL" id="KFE72309.1"/>
    </source>
</evidence>
<dbReference type="Pfam" id="PF01564">
    <property type="entry name" value="Spermine_synth"/>
    <property type="match status" value="1"/>
</dbReference>
<dbReference type="GO" id="GO:0008295">
    <property type="term" value="P:spermidine biosynthetic process"/>
    <property type="evidence" value="ECO:0007669"/>
    <property type="project" value="UniProtKB-UniRule"/>
</dbReference>
<keyword evidence="2 5" id="KW-0808">Transferase</keyword>
<feature type="transmembrane region" description="Helical" evidence="5">
    <location>
        <begin position="302"/>
        <end position="322"/>
    </location>
</feature>
<evidence type="ECO:0000256" key="5">
    <source>
        <dbReference type="HAMAP-Rule" id="MF_00198"/>
    </source>
</evidence>
<dbReference type="CDD" id="cd02440">
    <property type="entry name" value="AdoMet_MTases"/>
    <property type="match status" value="1"/>
</dbReference>
<feature type="transmembrane region" description="Helical" evidence="5">
    <location>
        <begin position="42"/>
        <end position="63"/>
    </location>
</feature>
<dbReference type="EMBL" id="JMCB01000001">
    <property type="protein sequence ID" value="KFE72309.1"/>
    <property type="molecule type" value="Genomic_DNA"/>
</dbReference>
<comment type="caution">
    <text evidence="5 6">Lacks conserved residue(s) required for the propagation of feature annotation.</text>
</comment>
<evidence type="ECO:0000256" key="4">
    <source>
        <dbReference type="ARBA" id="ARBA00023115"/>
    </source>
</evidence>
<dbReference type="SUPFAM" id="SSF53335">
    <property type="entry name" value="S-adenosyl-L-methionine-dependent methyltransferases"/>
    <property type="match status" value="1"/>
</dbReference>
<evidence type="ECO:0000256" key="6">
    <source>
        <dbReference type="PROSITE-ProRule" id="PRU00354"/>
    </source>
</evidence>
<dbReference type="RefSeq" id="WP_044181472.1">
    <property type="nucleotide sequence ID" value="NZ_JMCB01000001.1"/>
</dbReference>
<accession>A0A085WX96</accession>
<feature type="transmembrane region" description="Helical" evidence="5">
    <location>
        <begin position="119"/>
        <end position="141"/>
    </location>
</feature>
<feature type="transmembrane region" description="Helical" evidence="5">
    <location>
        <begin position="418"/>
        <end position="436"/>
    </location>
</feature>
<feature type="transmembrane region" description="Helical" evidence="5">
    <location>
        <begin position="161"/>
        <end position="181"/>
    </location>
</feature>
<feature type="transmembrane region" description="Helical" evidence="5">
    <location>
        <begin position="84"/>
        <end position="107"/>
    </location>
</feature>
<feature type="binding site" evidence="5">
    <location>
        <begin position="615"/>
        <end position="616"/>
    </location>
    <ligand>
        <name>S-methyl-5'-thioadenosine</name>
        <dbReference type="ChEBI" id="CHEBI:17509"/>
    </ligand>
</feature>
<dbReference type="InterPro" id="IPR029063">
    <property type="entry name" value="SAM-dependent_MTases_sf"/>
</dbReference>
<comment type="catalytic activity">
    <reaction evidence="5">
        <text>S-adenosyl 3-(methylsulfanyl)propylamine + putrescine = S-methyl-5'-thioadenosine + spermidine + H(+)</text>
        <dbReference type="Rhea" id="RHEA:12721"/>
        <dbReference type="ChEBI" id="CHEBI:15378"/>
        <dbReference type="ChEBI" id="CHEBI:17509"/>
        <dbReference type="ChEBI" id="CHEBI:57443"/>
        <dbReference type="ChEBI" id="CHEBI:57834"/>
        <dbReference type="ChEBI" id="CHEBI:326268"/>
        <dbReference type="EC" id="2.5.1.16"/>
    </reaction>
</comment>